<dbReference type="InterPro" id="IPR029068">
    <property type="entry name" value="Glyas_Bleomycin-R_OHBP_Dase"/>
</dbReference>
<dbReference type="Pfam" id="PF00903">
    <property type="entry name" value="Glyoxalase"/>
    <property type="match status" value="1"/>
</dbReference>
<dbReference type="AlphaFoldDB" id="A0A1G8N9M4"/>
<sequence>MLSSSKVTTILPVKDMDRARSFYEKSLGLTLAGSMEEGTCLFSDDGHNGIQLMLKPEGSPSGNTEVSFEVEDIAAELRALESNGVRFEDYDLPGLKTVNHVAESDGHKAAWFTDTEGNILCLHQIAG</sequence>
<dbReference type="Proteomes" id="UP000199258">
    <property type="component" value="Unassembled WGS sequence"/>
</dbReference>
<evidence type="ECO:0000313" key="2">
    <source>
        <dbReference type="EMBL" id="SDI76240.1"/>
    </source>
</evidence>
<evidence type="ECO:0000313" key="3">
    <source>
        <dbReference type="Proteomes" id="UP000199258"/>
    </source>
</evidence>
<dbReference type="InterPro" id="IPR004360">
    <property type="entry name" value="Glyas_Fos-R_dOase_dom"/>
</dbReference>
<feature type="domain" description="VOC" evidence="1">
    <location>
        <begin position="3"/>
        <end position="125"/>
    </location>
</feature>
<dbReference type="STRING" id="335973.SAMN04488693_12227"/>
<accession>A0A1G8N9M4</accession>
<dbReference type="Gene3D" id="3.10.180.10">
    <property type="entry name" value="2,3-Dihydroxybiphenyl 1,2-Dioxygenase, domain 1"/>
    <property type="match status" value="1"/>
</dbReference>
<evidence type="ECO:0000259" key="1">
    <source>
        <dbReference type="PROSITE" id="PS51819"/>
    </source>
</evidence>
<protein>
    <recommendedName>
        <fullName evidence="1">VOC domain-containing protein</fullName>
    </recommendedName>
</protein>
<organism evidence="2 3">
    <name type="scientific">Arthrobacter subterraneus</name>
    <dbReference type="NCBI Taxonomy" id="335973"/>
    <lineage>
        <taxon>Bacteria</taxon>
        <taxon>Bacillati</taxon>
        <taxon>Actinomycetota</taxon>
        <taxon>Actinomycetes</taxon>
        <taxon>Micrococcales</taxon>
        <taxon>Micrococcaceae</taxon>
        <taxon>Arthrobacter</taxon>
    </lineage>
</organism>
<dbReference type="SUPFAM" id="SSF54593">
    <property type="entry name" value="Glyoxalase/Bleomycin resistance protein/Dihydroxybiphenyl dioxygenase"/>
    <property type="match status" value="1"/>
</dbReference>
<proteinExistence type="predicted"/>
<gene>
    <name evidence="2" type="ORF">SAMN04488693_12227</name>
</gene>
<reference evidence="2 3" key="1">
    <citation type="submission" date="2016-10" db="EMBL/GenBank/DDBJ databases">
        <authorList>
            <person name="de Groot N.N."/>
        </authorList>
    </citation>
    <scope>NUCLEOTIDE SEQUENCE [LARGE SCALE GENOMIC DNA]</scope>
    <source>
        <strain evidence="2 3">NP_1H</strain>
    </source>
</reference>
<dbReference type="InterPro" id="IPR037523">
    <property type="entry name" value="VOC_core"/>
</dbReference>
<dbReference type="EMBL" id="FNDT01000022">
    <property type="protein sequence ID" value="SDI76240.1"/>
    <property type="molecule type" value="Genomic_DNA"/>
</dbReference>
<dbReference type="OrthoDB" id="9804907at2"/>
<keyword evidence="3" id="KW-1185">Reference proteome</keyword>
<dbReference type="PROSITE" id="PS51819">
    <property type="entry name" value="VOC"/>
    <property type="match status" value="1"/>
</dbReference>
<dbReference type="RefSeq" id="WP_090588010.1">
    <property type="nucleotide sequence ID" value="NZ_FNDT01000022.1"/>
</dbReference>
<name>A0A1G8N9M4_9MICC</name>